<dbReference type="PANTHER" id="PTHR35005">
    <property type="entry name" value="3-DEHYDRO-SCYLLO-INOSOSE HYDROLASE"/>
    <property type="match status" value="1"/>
</dbReference>
<dbReference type="Pfam" id="PF02633">
    <property type="entry name" value="Creatininase"/>
    <property type="match status" value="1"/>
</dbReference>
<dbReference type="Proteomes" id="UP000243807">
    <property type="component" value="Chromosome"/>
</dbReference>
<keyword evidence="3 6" id="KW-0378">Hydrolase</keyword>
<dbReference type="EMBL" id="CP019434">
    <property type="protein sequence ID" value="APZ42957.1"/>
    <property type="molecule type" value="Genomic_DNA"/>
</dbReference>
<dbReference type="InterPro" id="IPR003785">
    <property type="entry name" value="Creatininase/forma_Hydrolase"/>
</dbReference>
<evidence type="ECO:0000313" key="7">
    <source>
        <dbReference type="Proteomes" id="UP000243807"/>
    </source>
</evidence>
<protein>
    <submittedName>
        <fullName evidence="6">Creatinine amidohydrolase</fullName>
    </submittedName>
</protein>
<evidence type="ECO:0000256" key="2">
    <source>
        <dbReference type="ARBA" id="ARBA00022723"/>
    </source>
</evidence>
<dbReference type="InterPro" id="IPR024087">
    <property type="entry name" value="Creatininase-like_sf"/>
</dbReference>
<dbReference type="SUPFAM" id="SSF102215">
    <property type="entry name" value="Creatininase"/>
    <property type="match status" value="1"/>
</dbReference>
<dbReference type="KEGG" id="afy:BW247_07515"/>
<keyword evidence="4" id="KW-0862">Zinc</keyword>
<reference evidence="6 7" key="1">
    <citation type="submission" date="2017-01" db="EMBL/GenBank/DDBJ databases">
        <title>Draft sequence of Acidihalobacter ferrooxidans strain DSM 14175 (strain V8).</title>
        <authorList>
            <person name="Khaleque H.N."/>
            <person name="Ramsay J.P."/>
            <person name="Murphy R.J.T."/>
            <person name="Kaksonen A.H."/>
            <person name="Boxall N.J."/>
            <person name="Watkin E.L.J."/>
        </authorList>
    </citation>
    <scope>NUCLEOTIDE SEQUENCE [LARGE SCALE GENOMIC DNA]</scope>
    <source>
        <strain evidence="6 7">V8</strain>
    </source>
</reference>
<dbReference type="STRING" id="1765967.BW247_07515"/>
<evidence type="ECO:0000313" key="6">
    <source>
        <dbReference type="EMBL" id="APZ42957.1"/>
    </source>
</evidence>
<keyword evidence="7" id="KW-1185">Reference proteome</keyword>
<proteinExistence type="inferred from homology"/>
<keyword evidence="2" id="KW-0479">Metal-binding</keyword>
<dbReference type="GO" id="GO:0009231">
    <property type="term" value="P:riboflavin biosynthetic process"/>
    <property type="evidence" value="ECO:0007669"/>
    <property type="project" value="TreeGrafter"/>
</dbReference>
<evidence type="ECO:0000256" key="4">
    <source>
        <dbReference type="ARBA" id="ARBA00022833"/>
    </source>
</evidence>
<evidence type="ECO:0000256" key="1">
    <source>
        <dbReference type="ARBA" id="ARBA00001947"/>
    </source>
</evidence>
<evidence type="ECO:0000256" key="3">
    <source>
        <dbReference type="ARBA" id="ARBA00022801"/>
    </source>
</evidence>
<name>A0A1P8UGH8_9GAMM</name>
<comment type="cofactor">
    <cofactor evidence="1">
        <name>Zn(2+)</name>
        <dbReference type="ChEBI" id="CHEBI:29105"/>
    </cofactor>
</comment>
<dbReference type="AlphaFoldDB" id="A0A1P8UGH8"/>
<accession>A0A1P8UGH8</accession>
<gene>
    <name evidence="6" type="ORF">BW247_07515</name>
</gene>
<organism evidence="6 7">
    <name type="scientific">Acidihalobacter ferrooxydans</name>
    <dbReference type="NCBI Taxonomy" id="1765967"/>
    <lineage>
        <taxon>Bacteria</taxon>
        <taxon>Pseudomonadati</taxon>
        <taxon>Pseudomonadota</taxon>
        <taxon>Gammaproteobacteria</taxon>
        <taxon>Chromatiales</taxon>
        <taxon>Ectothiorhodospiraceae</taxon>
        <taxon>Acidihalobacter</taxon>
    </lineage>
</organism>
<sequence>MHGFIPAARYLPYFTWPEVQALAARDDAVLIQPVGAIEQHGHHLPLATDSAIATGVLGAALYRLEPDVPVYALPPLYYGKSNEHIGFPGTVMLGAKTLLDTLMEIGESVYGWGVRRLVFFNAHGGQPQLMDIAARDLRARHRDFMTFPFFAWSVARGDTDLLTPRERAEGMHAGDAETSVMLALLGDRVLTAQAVAEYPPARGTRLTPEGALPYAWLTADLTRSGVIGDPTTASLDKGRRWLDLLGARWAEVFLDITRFELPASG</sequence>
<dbReference type="RefSeq" id="WP_076836605.1">
    <property type="nucleotide sequence ID" value="NZ_CP019434.1"/>
</dbReference>
<dbReference type="PANTHER" id="PTHR35005:SF1">
    <property type="entry name" value="2-AMINO-5-FORMYLAMINO-6-RIBOSYLAMINOPYRIMIDIN-4(3H)-ONE 5'-MONOPHOSPHATE DEFORMYLASE"/>
    <property type="match status" value="1"/>
</dbReference>
<dbReference type="GO" id="GO:0016811">
    <property type="term" value="F:hydrolase activity, acting on carbon-nitrogen (but not peptide) bonds, in linear amides"/>
    <property type="evidence" value="ECO:0007669"/>
    <property type="project" value="TreeGrafter"/>
</dbReference>
<dbReference type="Gene3D" id="3.40.50.10310">
    <property type="entry name" value="Creatininase"/>
    <property type="match status" value="1"/>
</dbReference>
<dbReference type="GO" id="GO:0046872">
    <property type="term" value="F:metal ion binding"/>
    <property type="evidence" value="ECO:0007669"/>
    <property type="project" value="UniProtKB-KW"/>
</dbReference>
<evidence type="ECO:0000256" key="5">
    <source>
        <dbReference type="ARBA" id="ARBA00024029"/>
    </source>
</evidence>
<comment type="similarity">
    <text evidence="5">Belongs to the creatininase superfamily.</text>
</comment>